<name>A0A246J2H1_9BURK</name>
<organism evidence="2 3">
    <name type="scientific">Roseateles aquatilis</name>
    <dbReference type="NCBI Taxonomy" id="431061"/>
    <lineage>
        <taxon>Bacteria</taxon>
        <taxon>Pseudomonadati</taxon>
        <taxon>Pseudomonadota</taxon>
        <taxon>Betaproteobacteria</taxon>
        <taxon>Burkholderiales</taxon>
        <taxon>Sphaerotilaceae</taxon>
        <taxon>Roseateles</taxon>
    </lineage>
</organism>
<comment type="caution">
    <text evidence="2">The sequence shown here is derived from an EMBL/GenBank/DDBJ whole genome shotgun (WGS) entry which is preliminary data.</text>
</comment>
<dbReference type="Proteomes" id="UP000197468">
    <property type="component" value="Unassembled WGS sequence"/>
</dbReference>
<dbReference type="EMBL" id="NIOF01000010">
    <property type="protein sequence ID" value="OWQ86797.1"/>
    <property type="molecule type" value="Genomic_DNA"/>
</dbReference>
<dbReference type="RefSeq" id="WP_088386465.1">
    <property type="nucleotide sequence ID" value="NZ_NIOF01000010.1"/>
</dbReference>
<sequence length="61" mass="6968">MAQFITPRPRQTLTLRKPRNPFVAASHGRSAGRHGPTAGARRQQEHQALKRELQRHDDFSP</sequence>
<protein>
    <submittedName>
        <fullName evidence="2">Uncharacterized protein</fullName>
    </submittedName>
</protein>
<accession>A0A246J2H1</accession>
<gene>
    <name evidence="2" type="ORF">CDN99_18945</name>
</gene>
<evidence type="ECO:0000313" key="3">
    <source>
        <dbReference type="Proteomes" id="UP000197468"/>
    </source>
</evidence>
<proteinExistence type="predicted"/>
<reference evidence="2 3" key="1">
    <citation type="journal article" date="2008" name="Int. J. Syst. Evol. Microbiol.">
        <title>Description of Roseateles aquatilis sp. nov. and Roseateles terrae sp. nov., in the class Betaproteobacteria, and emended description of the genus Roseateles.</title>
        <authorList>
            <person name="Gomila M."/>
            <person name="Bowien B."/>
            <person name="Falsen E."/>
            <person name="Moore E.R."/>
            <person name="Lalucat J."/>
        </authorList>
    </citation>
    <scope>NUCLEOTIDE SEQUENCE [LARGE SCALE GENOMIC DNA]</scope>
    <source>
        <strain evidence="2 3">CCUG 48205</strain>
    </source>
</reference>
<keyword evidence="3" id="KW-1185">Reference proteome</keyword>
<evidence type="ECO:0000256" key="1">
    <source>
        <dbReference type="SAM" id="MobiDB-lite"/>
    </source>
</evidence>
<evidence type="ECO:0000313" key="2">
    <source>
        <dbReference type="EMBL" id="OWQ86797.1"/>
    </source>
</evidence>
<dbReference type="OrthoDB" id="9155019at2"/>
<feature type="compositionally biased region" description="Basic and acidic residues" evidence="1">
    <location>
        <begin position="42"/>
        <end position="61"/>
    </location>
</feature>
<dbReference type="AlphaFoldDB" id="A0A246J2H1"/>
<feature type="region of interest" description="Disordered" evidence="1">
    <location>
        <begin position="1"/>
        <end position="61"/>
    </location>
</feature>